<dbReference type="InterPro" id="IPR008928">
    <property type="entry name" value="6-hairpin_glycosidase_sf"/>
</dbReference>
<feature type="domain" description="Putative glycogen debranching enzyme N-terminal" evidence="2">
    <location>
        <begin position="21"/>
        <end position="201"/>
    </location>
</feature>
<evidence type="ECO:0000313" key="5">
    <source>
        <dbReference type="Proteomes" id="UP000222106"/>
    </source>
</evidence>
<sequence length="738" mass="79868">MTQAWNFAGSPDGLAAGAVTLIEGSSFCISDAVGDISPGGVHGLFVRDTRVLSRWELRVDGEPVEPLTVLADETYRATYVGRGRPRAGLADSTILVERHRFVSTGMREDLVVRNLGRETAAFLLTLHVGSDFGDLFEVKQGQVTSRGDHSIRYDDHELRLGRRWQDHTREVVVSAPDARISADTLSFRVVVPPRGTWRTSVRLTPVDDGEALPQAFPEDQPVERTAPQVRRTAWRDETPSLSLPDPVLAHTLRTSSRDLESLRIDDPAHPDSVAVAAGAPWFMALFGRDSILTALMTLAINPSLALGTAEALARHQGSAVDPVTEEQPGRIPHELRFGVDAEDALGGNVYYGTADATPLFVMLVGELVRWGADPSRVRALLPHVDRALEWVERYGDGDGDGFVEYRRTTDRGLVNQGWKDSFDGVTDADGRIPEGPIALVEVQAYVYGAYLARALLAEALEDDEPAAARWRARAERFRQSFDETFWLPGRGWYALALDGEKRPVDSLASNMGHALWTGVVPPHRARQVADHLLSPDLFSGWGVRTLARSMGAYNPMSYHNGSVWPHDNAIIAAGLRRYGFVDHATQVTRAVLDAAAVLGGRLPELMCGFDRSEYGRPVPYPAACSPQAWASAAPVELLRVLLGAEPCLPHHHVGLAPTLPAELQPLSLRGLPFAGGEIDVEVHDGVATVSPLPDDVTLSTGTCPHCYAGLVDDDPPAAAVAGPATETTRPANEAAGPA</sequence>
<dbReference type="Pfam" id="PF22422">
    <property type="entry name" value="MGH1-like_GH"/>
    <property type="match status" value="1"/>
</dbReference>
<dbReference type="Gene3D" id="1.50.10.10">
    <property type="match status" value="1"/>
</dbReference>
<protein>
    <submittedName>
        <fullName evidence="4">Glycogen debranching enzyme</fullName>
    </submittedName>
</protein>
<evidence type="ECO:0000259" key="2">
    <source>
        <dbReference type="Pfam" id="PF14742"/>
    </source>
</evidence>
<dbReference type="GO" id="GO:0005975">
    <property type="term" value="P:carbohydrate metabolic process"/>
    <property type="evidence" value="ECO:0007669"/>
    <property type="project" value="InterPro"/>
</dbReference>
<organism evidence="4 5">
    <name type="scientific">Georgenia soli</name>
    <dbReference type="NCBI Taxonomy" id="638953"/>
    <lineage>
        <taxon>Bacteria</taxon>
        <taxon>Bacillati</taxon>
        <taxon>Actinomycetota</taxon>
        <taxon>Actinomycetes</taxon>
        <taxon>Micrococcales</taxon>
        <taxon>Bogoriellaceae</taxon>
        <taxon>Georgenia</taxon>
    </lineage>
</organism>
<dbReference type="OrthoDB" id="9759959at2"/>
<name>A0A2A9EPV3_9MICO</name>
<evidence type="ECO:0000313" key="4">
    <source>
        <dbReference type="EMBL" id="PFG41137.1"/>
    </source>
</evidence>
<dbReference type="RefSeq" id="WP_098484946.1">
    <property type="nucleotide sequence ID" value="NZ_PDJI01000004.1"/>
</dbReference>
<keyword evidence="5" id="KW-1185">Reference proteome</keyword>
<dbReference type="InterPro" id="IPR054491">
    <property type="entry name" value="MGH1-like_GH"/>
</dbReference>
<gene>
    <name evidence="4" type="ORF">ATJ97_3685</name>
</gene>
<dbReference type="InterPro" id="IPR032856">
    <property type="entry name" value="GDE_N_bis"/>
</dbReference>
<evidence type="ECO:0000259" key="3">
    <source>
        <dbReference type="Pfam" id="PF22422"/>
    </source>
</evidence>
<evidence type="ECO:0000256" key="1">
    <source>
        <dbReference type="SAM" id="MobiDB-lite"/>
    </source>
</evidence>
<feature type="region of interest" description="Disordered" evidence="1">
    <location>
        <begin position="717"/>
        <end position="738"/>
    </location>
</feature>
<dbReference type="AlphaFoldDB" id="A0A2A9EPV3"/>
<comment type="caution">
    <text evidence="4">The sequence shown here is derived from an EMBL/GenBank/DDBJ whole genome shotgun (WGS) entry which is preliminary data.</text>
</comment>
<reference evidence="4 5" key="1">
    <citation type="submission" date="2017-10" db="EMBL/GenBank/DDBJ databases">
        <title>Sequencing the genomes of 1000 actinobacteria strains.</title>
        <authorList>
            <person name="Klenk H.-P."/>
        </authorList>
    </citation>
    <scope>NUCLEOTIDE SEQUENCE [LARGE SCALE GENOMIC DNA]</scope>
    <source>
        <strain evidence="4 5">DSM 21838</strain>
    </source>
</reference>
<dbReference type="InterPro" id="IPR012341">
    <property type="entry name" value="6hp_glycosidase-like_sf"/>
</dbReference>
<proteinExistence type="predicted"/>
<dbReference type="EMBL" id="PDJI01000004">
    <property type="protein sequence ID" value="PFG41137.1"/>
    <property type="molecule type" value="Genomic_DNA"/>
</dbReference>
<dbReference type="Proteomes" id="UP000222106">
    <property type="component" value="Unassembled WGS sequence"/>
</dbReference>
<dbReference type="Pfam" id="PF14742">
    <property type="entry name" value="GDE_N_bis"/>
    <property type="match status" value="1"/>
</dbReference>
<dbReference type="SUPFAM" id="SSF48208">
    <property type="entry name" value="Six-hairpin glycosidases"/>
    <property type="match status" value="1"/>
</dbReference>
<feature type="domain" description="Mannosylglycerate hydrolase MGH1-like glycoside hydrolase" evidence="3">
    <location>
        <begin position="301"/>
        <end position="595"/>
    </location>
</feature>
<accession>A0A2A9EPV3</accession>